<dbReference type="EMBL" id="KZ679743">
    <property type="protein sequence ID" value="PTB47362.1"/>
    <property type="molecule type" value="Genomic_DNA"/>
</dbReference>
<dbReference type="GeneID" id="36623489"/>
<reference evidence="2 3" key="1">
    <citation type="submission" date="2016-07" db="EMBL/GenBank/DDBJ databases">
        <title>Multiple horizontal gene transfer events from other fungi enriched the ability of initially mycotrophic Trichoderma (Ascomycota) to feed on dead plant biomass.</title>
        <authorList>
            <consortium name="DOE Joint Genome Institute"/>
            <person name="Aerts A."/>
            <person name="Atanasova L."/>
            <person name="Chenthamara K."/>
            <person name="Zhang J."/>
            <person name="Grujic M."/>
            <person name="Henrissat B."/>
            <person name="Kuo A."/>
            <person name="Salamov A."/>
            <person name="Lipzen A."/>
            <person name="Labutti K."/>
            <person name="Barry K."/>
            <person name="Miao Y."/>
            <person name="Rahimi M.J."/>
            <person name="Shen Q."/>
            <person name="Grigoriev I.V."/>
            <person name="Kubicek C.P."/>
            <person name="Druzhinina I.S."/>
        </authorList>
    </citation>
    <scope>NUCLEOTIDE SEQUENCE [LARGE SCALE GENOMIC DNA]</scope>
    <source>
        <strain evidence="2 3">CBS 226.95</strain>
    </source>
</reference>
<sequence>ISKEDSTRCTECIKDNKSLCNARPLSSAQLRKIALFYTQYENTLKEAEEEHKTVNAKIECLRKQKRLWLEKITRAVARGINNLEELDRVKRKEAE</sequence>
<gene>
    <name evidence="2" type="ORF">M431DRAFT_40815</name>
</gene>
<protein>
    <submittedName>
        <fullName evidence="2">Uncharacterized protein</fullName>
    </submittedName>
</protein>
<dbReference type="Proteomes" id="UP000241690">
    <property type="component" value="Unassembled WGS sequence"/>
</dbReference>
<dbReference type="AlphaFoldDB" id="A0A2T3ZRG2"/>
<feature type="non-terminal residue" evidence="2">
    <location>
        <position position="1"/>
    </location>
</feature>
<proteinExistence type="predicted"/>
<keyword evidence="3" id="KW-1185">Reference proteome</keyword>
<accession>A0A2T3ZRG2</accession>
<evidence type="ECO:0000256" key="1">
    <source>
        <dbReference type="SAM" id="Coils"/>
    </source>
</evidence>
<feature type="coiled-coil region" evidence="1">
    <location>
        <begin position="30"/>
        <end position="64"/>
    </location>
</feature>
<feature type="non-terminal residue" evidence="2">
    <location>
        <position position="95"/>
    </location>
</feature>
<organism evidence="2 3">
    <name type="scientific">Trichoderma harzianum CBS 226.95</name>
    <dbReference type="NCBI Taxonomy" id="983964"/>
    <lineage>
        <taxon>Eukaryota</taxon>
        <taxon>Fungi</taxon>
        <taxon>Dikarya</taxon>
        <taxon>Ascomycota</taxon>
        <taxon>Pezizomycotina</taxon>
        <taxon>Sordariomycetes</taxon>
        <taxon>Hypocreomycetidae</taxon>
        <taxon>Hypocreales</taxon>
        <taxon>Hypocreaceae</taxon>
        <taxon>Trichoderma</taxon>
    </lineage>
</organism>
<evidence type="ECO:0000313" key="2">
    <source>
        <dbReference type="EMBL" id="PTB47362.1"/>
    </source>
</evidence>
<evidence type="ECO:0000313" key="3">
    <source>
        <dbReference type="Proteomes" id="UP000241690"/>
    </source>
</evidence>
<dbReference type="RefSeq" id="XP_024767039.1">
    <property type="nucleotide sequence ID" value="XM_024914923.1"/>
</dbReference>
<name>A0A2T3ZRG2_TRIHA</name>
<keyword evidence="1" id="KW-0175">Coiled coil</keyword>